<comment type="caution">
    <text evidence="8">Lacks conserved residue(s) required for the propagation of feature annotation.</text>
</comment>
<dbReference type="GO" id="GO:0006227">
    <property type="term" value="P:dUDP biosynthetic process"/>
    <property type="evidence" value="ECO:0007669"/>
    <property type="project" value="TreeGrafter"/>
</dbReference>
<dbReference type="GO" id="GO:0006235">
    <property type="term" value="P:dTTP biosynthetic process"/>
    <property type="evidence" value="ECO:0007669"/>
    <property type="project" value="UniProtKB-UniRule"/>
</dbReference>
<evidence type="ECO:0000256" key="4">
    <source>
        <dbReference type="ARBA" id="ARBA00022741"/>
    </source>
</evidence>
<evidence type="ECO:0000256" key="6">
    <source>
        <dbReference type="ARBA" id="ARBA00022840"/>
    </source>
</evidence>
<dbReference type="EMBL" id="SOBG01000004">
    <property type="protein sequence ID" value="TDT70645.1"/>
    <property type="molecule type" value="Genomic_DNA"/>
</dbReference>
<comment type="catalytic activity">
    <reaction evidence="7 8">
        <text>dTMP + ATP = dTDP + ADP</text>
        <dbReference type="Rhea" id="RHEA:13517"/>
        <dbReference type="ChEBI" id="CHEBI:30616"/>
        <dbReference type="ChEBI" id="CHEBI:58369"/>
        <dbReference type="ChEBI" id="CHEBI:63528"/>
        <dbReference type="ChEBI" id="CHEBI:456216"/>
        <dbReference type="EC" id="2.7.4.9"/>
    </reaction>
</comment>
<proteinExistence type="inferred from homology"/>
<evidence type="ECO:0000256" key="3">
    <source>
        <dbReference type="ARBA" id="ARBA00022727"/>
    </source>
</evidence>
<dbReference type="RefSeq" id="WP_134113079.1">
    <property type="nucleotide sequence ID" value="NZ_SOBG01000004.1"/>
</dbReference>
<keyword evidence="11" id="KW-1185">Reference proteome</keyword>
<dbReference type="PANTHER" id="PTHR10344:SF4">
    <property type="entry name" value="UMP-CMP KINASE 2, MITOCHONDRIAL"/>
    <property type="match status" value="1"/>
</dbReference>
<evidence type="ECO:0000256" key="7">
    <source>
        <dbReference type="ARBA" id="ARBA00048743"/>
    </source>
</evidence>
<evidence type="ECO:0000256" key="8">
    <source>
        <dbReference type="HAMAP-Rule" id="MF_00165"/>
    </source>
</evidence>
<comment type="similarity">
    <text evidence="1 8">Belongs to the thymidylate kinase family.</text>
</comment>
<evidence type="ECO:0000313" key="10">
    <source>
        <dbReference type="EMBL" id="TDT70645.1"/>
    </source>
</evidence>
<dbReference type="SUPFAM" id="SSF52540">
    <property type="entry name" value="P-loop containing nucleoside triphosphate hydrolases"/>
    <property type="match status" value="1"/>
</dbReference>
<accession>A0AA46DZD3</accession>
<feature type="domain" description="Thymidylate kinase-like" evidence="9">
    <location>
        <begin position="7"/>
        <end position="202"/>
    </location>
</feature>
<gene>
    <name evidence="8" type="primary">tmk</name>
    <name evidence="10" type="ORF">EV215_1198</name>
</gene>
<keyword evidence="4 8" id="KW-0547">Nucleotide-binding</keyword>
<evidence type="ECO:0000256" key="1">
    <source>
        <dbReference type="ARBA" id="ARBA00009776"/>
    </source>
</evidence>
<dbReference type="Pfam" id="PF02223">
    <property type="entry name" value="Thymidylate_kin"/>
    <property type="match status" value="1"/>
</dbReference>
<dbReference type="GO" id="GO:0006233">
    <property type="term" value="P:dTDP biosynthetic process"/>
    <property type="evidence" value="ECO:0007669"/>
    <property type="project" value="InterPro"/>
</dbReference>
<dbReference type="GO" id="GO:0005829">
    <property type="term" value="C:cytosol"/>
    <property type="evidence" value="ECO:0007669"/>
    <property type="project" value="TreeGrafter"/>
</dbReference>
<dbReference type="EC" id="2.7.4.9" evidence="8"/>
<dbReference type="HAMAP" id="MF_00165">
    <property type="entry name" value="Thymidylate_kinase"/>
    <property type="match status" value="1"/>
</dbReference>
<dbReference type="AlphaFoldDB" id="A0AA46DZD3"/>
<keyword evidence="2 8" id="KW-0808">Transferase</keyword>
<name>A0AA46DZD3_9FUSO</name>
<dbReference type="PANTHER" id="PTHR10344">
    <property type="entry name" value="THYMIDYLATE KINASE"/>
    <property type="match status" value="1"/>
</dbReference>
<dbReference type="FunFam" id="3.40.50.300:FF:002288">
    <property type="entry name" value="Probable thymidylate kinase"/>
    <property type="match status" value="1"/>
</dbReference>
<dbReference type="InterPro" id="IPR039430">
    <property type="entry name" value="Thymidylate_kin-like_dom"/>
</dbReference>
<dbReference type="Proteomes" id="UP000294678">
    <property type="component" value="Unassembled WGS sequence"/>
</dbReference>
<dbReference type="InterPro" id="IPR018094">
    <property type="entry name" value="Thymidylate_kinase"/>
</dbReference>
<protein>
    <recommendedName>
        <fullName evidence="8">Thymidylate kinase</fullName>
        <ecNumber evidence="8">2.7.4.9</ecNumber>
    </recommendedName>
    <alternativeName>
        <fullName evidence="8">dTMP kinase</fullName>
    </alternativeName>
</protein>
<keyword evidence="5 8" id="KW-0418">Kinase</keyword>
<keyword evidence="3 8" id="KW-0545">Nucleotide biosynthesis</keyword>
<dbReference type="InterPro" id="IPR027417">
    <property type="entry name" value="P-loop_NTPase"/>
</dbReference>
<dbReference type="Gene3D" id="3.40.50.300">
    <property type="entry name" value="P-loop containing nucleotide triphosphate hydrolases"/>
    <property type="match status" value="1"/>
</dbReference>
<keyword evidence="6 8" id="KW-0067">ATP-binding</keyword>
<organism evidence="10 11">
    <name type="scientific">Hypnocyclicus thermotrophus</name>
    <dbReference type="NCBI Taxonomy" id="1627895"/>
    <lineage>
        <taxon>Bacteria</taxon>
        <taxon>Fusobacteriati</taxon>
        <taxon>Fusobacteriota</taxon>
        <taxon>Fusobacteriia</taxon>
        <taxon>Fusobacteriales</taxon>
        <taxon>Fusobacteriaceae</taxon>
        <taxon>Hypnocyclicus</taxon>
    </lineage>
</organism>
<dbReference type="GO" id="GO:0005524">
    <property type="term" value="F:ATP binding"/>
    <property type="evidence" value="ECO:0007669"/>
    <property type="project" value="UniProtKB-UniRule"/>
</dbReference>
<dbReference type="GO" id="GO:0004798">
    <property type="term" value="F:dTMP kinase activity"/>
    <property type="evidence" value="ECO:0007669"/>
    <property type="project" value="UniProtKB-UniRule"/>
</dbReference>
<dbReference type="CDD" id="cd01672">
    <property type="entry name" value="TMPK"/>
    <property type="match status" value="1"/>
</dbReference>
<evidence type="ECO:0000256" key="5">
    <source>
        <dbReference type="ARBA" id="ARBA00022777"/>
    </source>
</evidence>
<comment type="function">
    <text evidence="8">Phosphorylation of dTMP to form dTDP in both de novo and salvage pathways of dTTP synthesis.</text>
</comment>
<evidence type="ECO:0000313" key="11">
    <source>
        <dbReference type="Proteomes" id="UP000294678"/>
    </source>
</evidence>
<comment type="caution">
    <text evidence="10">The sequence shown here is derived from an EMBL/GenBank/DDBJ whole genome shotgun (WGS) entry which is preliminary data.</text>
</comment>
<reference evidence="10 11" key="1">
    <citation type="submission" date="2019-03" db="EMBL/GenBank/DDBJ databases">
        <title>Genomic Encyclopedia of Type Strains, Phase IV (KMG-IV): sequencing the most valuable type-strain genomes for metagenomic binning, comparative biology and taxonomic classification.</title>
        <authorList>
            <person name="Goeker M."/>
        </authorList>
    </citation>
    <scope>NUCLEOTIDE SEQUENCE [LARGE SCALE GENOMIC DNA]</scope>
    <source>
        <strain evidence="10 11">DSM 100055</strain>
    </source>
</reference>
<evidence type="ECO:0000256" key="2">
    <source>
        <dbReference type="ARBA" id="ARBA00022679"/>
    </source>
</evidence>
<evidence type="ECO:0000259" key="9">
    <source>
        <dbReference type="Pfam" id="PF02223"/>
    </source>
</evidence>
<sequence>MGKLIVIEGSDGSGKQTQTERLYKRLKNENKKIKLISFPNYESKASEPIKMYLRGEFGDNVKEINPYPISTMYAIDRYASFNKEWGNFYQENGIVVSDRYTTSNMIHQGAKIKEYHKKIEYLNWLKDLEYNKIALPIPDIVIFLNMPTKQALELISNRENKITGKKEKDIHEKDIEYMKKSYENSLEIAKIENWYKIECVNEEGQIKSIEEIHNEVYHVVKDILEK</sequence>